<dbReference type="RefSeq" id="XP_001834219.2">
    <property type="nucleotide sequence ID" value="XM_001834167.2"/>
</dbReference>
<dbReference type="KEGG" id="cci:CC1G_09719"/>
<feature type="compositionally biased region" description="Acidic residues" evidence="1">
    <location>
        <begin position="62"/>
        <end position="75"/>
    </location>
</feature>
<dbReference type="HOGENOM" id="CLU_482320_0_0_1"/>
<comment type="caution">
    <text evidence="2">The sequence shown here is derived from an EMBL/GenBank/DDBJ whole genome shotgun (WGS) entry which is preliminary data.</text>
</comment>
<dbReference type="Proteomes" id="UP000001861">
    <property type="component" value="Unassembled WGS sequence"/>
</dbReference>
<feature type="compositionally biased region" description="Basic and acidic residues" evidence="1">
    <location>
        <begin position="24"/>
        <end position="38"/>
    </location>
</feature>
<dbReference type="SUPFAM" id="SSF56399">
    <property type="entry name" value="ADP-ribosylation"/>
    <property type="match status" value="1"/>
</dbReference>
<proteinExistence type="predicted"/>
<accession>A8NJG4</accession>
<dbReference type="OrthoDB" id="9514740at2759"/>
<name>A8NJG4_COPC7</name>
<dbReference type="EMBL" id="AACS02000010">
    <property type="protein sequence ID" value="EAU87622.2"/>
    <property type="molecule type" value="Genomic_DNA"/>
</dbReference>
<dbReference type="VEuPathDB" id="FungiDB:CC1G_09719"/>
<organism evidence="2 3">
    <name type="scientific">Coprinopsis cinerea (strain Okayama-7 / 130 / ATCC MYA-4618 / FGSC 9003)</name>
    <name type="common">Inky cap fungus</name>
    <name type="synonym">Hormographiella aspergillata</name>
    <dbReference type="NCBI Taxonomy" id="240176"/>
    <lineage>
        <taxon>Eukaryota</taxon>
        <taxon>Fungi</taxon>
        <taxon>Dikarya</taxon>
        <taxon>Basidiomycota</taxon>
        <taxon>Agaricomycotina</taxon>
        <taxon>Agaricomycetes</taxon>
        <taxon>Agaricomycetidae</taxon>
        <taxon>Agaricales</taxon>
        <taxon>Agaricineae</taxon>
        <taxon>Psathyrellaceae</taxon>
        <taxon>Coprinopsis</taxon>
    </lineage>
</organism>
<protein>
    <submittedName>
        <fullName evidence="2">Uncharacterized protein</fullName>
    </submittedName>
</protein>
<dbReference type="OMA" id="ICNERPA"/>
<sequence>MVEHNSFGPSNQQNVARADAPRMSIRESRGETKNHSADLVDVLVDPLTLSGSPPPPGPQEGTDGDIEMLSEESESDSSVVELAGHLHKNSPSVERGGLQHYETPPSYATVARHPSQGEDWQRYIPSHPVAEMQSHQSPLRSPPMPRTVEDHSGIPPIENDEGDGRGQNQSHGVSPFNGGGSGSFSTPYTRVSQSTVPTSTSERNPWQKDEPVLCQVCKSKPRYSKYGRSYETCGLTCAAKLEEQKRRCPVCKEKPRATGSAGTLYPTCGFRCSAKLNPPAGSHGMCEQCGIKPKAVSTATRKPYPHCGTACRDKAASVRSEDVVKGKCNTCIVCWKEQSRNQTWPVCMTGCIELALGKAPTIIEVPRGHARYYTVSDQFEKEWDTRDQERPTIRHIYFIVPNQHLHDRFAQFKDHLGQLRFRAKHLNEHKLWMGTSQKCQIGDSGMVDLCSKAECKLCNILMNGVVPQTPNGAQLFGNSNRADNMIPAKGKERTARSMFLTDVISEKEVEMTIEQFMNPATSDGTHGHSFIRIVKRGKFGTTHDTGQLCVYVQDAILPRYLVVYS</sequence>
<gene>
    <name evidence="2" type="ORF">CC1G_09719</name>
</gene>
<keyword evidence="3" id="KW-1185">Reference proteome</keyword>
<feature type="compositionally biased region" description="Low complexity" evidence="1">
    <location>
        <begin position="39"/>
        <end position="51"/>
    </location>
</feature>
<evidence type="ECO:0000256" key="1">
    <source>
        <dbReference type="SAM" id="MobiDB-lite"/>
    </source>
</evidence>
<feature type="region of interest" description="Disordered" evidence="1">
    <location>
        <begin position="1"/>
        <end position="77"/>
    </location>
</feature>
<reference evidence="2 3" key="1">
    <citation type="journal article" date="2010" name="Proc. Natl. Acad. Sci. U.S.A.">
        <title>Insights into evolution of multicellular fungi from the assembled chromosomes of the mushroom Coprinopsis cinerea (Coprinus cinereus).</title>
        <authorList>
            <person name="Stajich J.E."/>
            <person name="Wilke S.K."/>
            <person name="Ahren D."/>
            <person name="Au C.H."/>
            <person name="Birren B.W."/>
            <person name="Borodovsky M."/>
            <person name="Burns C."/>
            <person name="Canback B."/>
            <person name="Casselton L.A."/>
            <person name="Cheng C.K."/>
            <person name="Deng J."/>
            <person name="Dietrich F.S."/>
            <person name="Fargo D.C."/>
            <person name="Farman M.L."/>
            <person name="Gathman A.C."/>
            <person name="Goldberg J."/>
            <person name="Guigo R."/>
            <person name="Hoegger P.J."/>
            <person name="Hooker J.B."/>
            <person name="Huggins A."/>
            <person name="James T.Y."/>
            <person name="Kamada T."/>
            <person name="Kilaru S."/>
            <person name="Kodira C."/>
            <person name="Kues U."/>
            <person name="Kupfer D."/>
            <person name="Kwan H.S."/>
            <person name="Lomsadze A."/>
            <person name="Li W."/>
            <person name="Lilly W.W."/>
            <person name="Ma L.J."/>
            <person name="Mackey A.J."/>
            <person name="Manning G."/>
            <person name="Martin F."/>
            <person name="Muraguchi H."/>
            <person name="Natvig D.O."/>
            <person name="Palmerini H."/>
            <person name="Ramesh M.A."/>
            <person name="Rehmeyer C.J."/>
            <person name="Roe B.A."/>
            <person name="Shenoy N."/>
            <person name="Stanke M."/>
            <person name="Ter-Hovhannisyan V."/>
            <person name="Tunlid A."/>
            <person name="Velagapudi R."/>
            <person name="Vision T.J."/>
            <person name="Zeng Q."/>
            <person name="Zolan M.E."/>
            <person name="Pukkila P.J."/>
        </authorList>
    </citation>
    <scope>NUCLEOTIDE SEQUENCE [LARGE SCALE GENOMIC DNA]</scope>
    <source>
        <strain evidence="3">Okayama-7 / 130 / ATCC MYA-4618 / FGSC 9003</strain>
    </source>
</reference>
<dbReference type="InParanoid" id="A8NJG4"/>
<feature type="compositionally biased region" description="Polar residues" evidence="1">
    <location>
        <begin position="186"/>
        <end position="204"/>
    </location>
</feature>
<feature type="region of interest" description="Disordered" evidence="1">
    <location>
        <begin position="130"/>
        <end position="205"/>
    </location>
</feature>
<dbReference type="AlphaFoldDB" id="A8NJG4"/>
<evidence type="ECO:0000313" key="2">
    <source>
        <dbReference type="EMBL" id="EAU87622.2"/>
    </source>
</evidence>
<dbReference type="Gene3D" id="3.90.228.10">
    <property type="match status" value="1"/>
</dbReference>
<dbReference type="GeneID" id="6010732"/>
<evidence type="ECO:0000313" key="3">
    <source>
        <dbReference type="Proteomes" id="UP000001861"/>
    </source>
</evidence>